<dbReference type="GO" id="GO:0045202">
    <property type="term" value="C:synapse"/>
    <property type="evidence" value="ECO:0007669"/>
    <property type="project" value="GOC"/>
</dbReference>
<evidence type="ECO:0000313" key="12">
    <source>
        <dbReference type="EMBL" id="EDO38429.1"/>
    </source>
</evidence>
<sequence length="353" mass="39912">MVNILERLTNVTNSTEMPFGRHCVHSTPPYELSCITAAITAFLVLMTLPGNLLIIVAIFKDPFKELKTPFNYFVLNLAVSDLVAALVIEPNFIAYHVLEMNGRPIESYIGILHVSYFICCMASFQSIAALSRERYLSVRSRQRRQLSQKRTFIITIAIWVTSLTFPFLYFATSFYKFSLVFANIFILGTLGIIAFAYVRIYQRLHARVANTVREGTRRETRQLARNRAYERKATRAFFYIAVVFVACNIPSCIATYLANFCDLCSCNFIHVVRDAQFLLTLTSCTANQFLYSLRMPTFKRALKSIMGCAVRDATVASTSGQTQSQSNTEPKIKAADGNMALSSREEPWCISIS</sequence>
<proteinExistence type="predicted"/>
<organism evidence="12 13">
    <name type="scientific">Nematostella vectensis</name>
    <name type="common">Starlet sea anemone</name>
    <dbReference type="NCBI Taxonomy" id="45351"/>
    <lineage>
        <taxon>Eukaryota</taxon>
        <taxon>Metazoa</taxon>
        <taxon>Cnidaria</taxon>
        <taxon>Anthozoa</taxon>
        <taxon>Hexacorallia</taxon>
        <taxon>Actiniaria</taxon>
        <taxon>Edwardsiidae</taxon>
        <taxon>Nematostella</taxon>
    </lineage>
</organism>
<evidence type="ECO:0000256" key="3">
    <source>
        <dbReference type="ARBA" id="ARBA00022692"/>
    </source>
</evidence>
<evidence type="ECO:0000256" key="6">
    <source>
        <dbReference type="ARBA" id="ARBA00023136"/>
    </source>
</evidence>
<dbReference type="GO" id="GO:0007187">
    <property type="term" value="P:G protein-coupled receptor signaling pathway, coupled to cyclic nucleotide second messenger"/>
    <property type="evidence" value="ECO:0000318"/>
    <property type="project" value="GO_Central"/>
</dbReference>
<evidence type="ECO:0000256" key="2">
    <source>
        <dbReference type="ARBA" id="ARBA00022475"/>
    </source>
</evidence>
<evidence type="ECO:0000256" key="9">
    <source>
        <dbReference type="ARBA" id="ARBA00023224"/>
    </source>
</evidence>
<feature type="transmembrane region" description="Helical" evidence="10">
    <location>
        <begin position="108"/>
        <end position="130"/>
    </location>
</feature>
<feature type="transmembrane region" description="Helical" evidence="10">
    <location>
        <begin position="177"/>
        <end position="198"/>
    </location>
</feature>
<dbReference type="SUPFAM" id="SSF81321">
    <property type="entry name" value="Family A G protein-coupled receptor-like"/>
    <property type="match status" value="1"/>
</dbReference>
<dbReference type="GO" id="GO:0030425">
    <property type="term" value="C:dendrite"/>
    <property type="evidence" value="ECO:0000318"/>
    <property type="project" value="GO_Central"/>
</dbReference>
<feature type="transmembrane region" description="Helical" evidence="10">
    <location>
        <begin position="151"/>
        <end position="171"/>
    </location>
</feature>
<dbReference type="Gene3D" id="1.20.1070.10">
    <property type="entry name" value="Rhodopsin 7-helix transmembrane proteins"/>
    <property type="match status" value="1"/>
</dbReference>
<dbReference type="GO" id="GO:0007268">
    <property type="term" value="P:chemical synaptic transmission"/>
    <property type="evidence" value="ECO:0000318"/>
    <property type="project" value="GO_Central"/>
</dbReference>
<dbReference type="OMA" id="FICCMAS"/>
<dbReference type="eggNOG" id="KOG3656">
    <property type="taxonomic scope" value="Eukaryota"/>
</dbReference>
<dbReference type="FunFam" id="1.20.1070.10:FF:000584">
    <property type="entry name" value="Predicted protein"/>
    <property type="match status" value="1"/>
</dbReference>
<evidence type="ECO:0000259" key="11">
    <source>
        <dbReference type="PROSITE" id="PS50262"/>
    </source>
</evidence>
<dbReference type="STRING" id="45351.A7SD06"/>
<dbReference type="EMBL" id="DS469626">
    <property type="protein sequence ID" value="EDO38429.1"/>
    <property type="molecule type" value="Genomic_DNA"/>
</dbReference>
<evidence type="ECO:0000256" key="8">
    <source>
        <dbReference type="ARBA" id="ARBA00023180"/>
    </source>
</evidence>
<dbReference type="GO" id="GO:0030594">
    <property type="term" value="F:neurotransmitter receptor activity"/>
    <property type="evidence" value="ECO:0000318"/>
    <property type="project" value="GO_Central"/>
</dbReference>
<keyword evidence="9" id="KW-0807">Transducer</keyword>
<feature type="transmembrane region" description="Helical" evidence="10">
    <location>
        <begin position="70"/>
        <end position="88"/>
    </location>
</feature>
<keyword evidence="7" id="KW-0675">Receptor</keyword>
<dbReference type="HOGENOM" id="CLU_009579_14_0_1"/>
<keyword evidence="2" id="KW-1003">Cell membrane</keyword>
<gene>
    <name evidence="12" type="ORF">NEMVEDRAFT_v1g244403</name>
</gene>
<keyword evidence="4 10" id="KW-1133">Transmembrane helix</keyword>
<dbReference type="Proteomes" id="UP000001593">
    <property type="component" value="Unassembled WGS sequence"/>
</dbReference>
<keyword evidence="5" id="KW-0297">G-protein coupled receptor</keyword>
<feature type="transmembrane region" description="Helical" evidence="10">
    <location>
        <begin position="236"/>
        <end position="258"/>
    </location>
</feature>
<evidence type="ECO:0000256" key="5">
    <source>
        <dbReference type="ARBA" id="ARBA00023040"/>
    </source>
</evidence>
<dbReference type="GO" id="GO:0005886">
    <property type="term" value="C:plasma membrane"/>
    <property type="evidence" value="ECO:0000318"/>
    <property type="project" value="GO_Central"/>
</dbReference>
<name>A7SD06_NEMVE</name>
<keyword evidence="8" id="KW-0325">Glycoprotein</keyword>
<feature type="domain" description="G-protein coupled receptors family 1 profile" evidence="11">
    <location>
        <begin position="50"/>
        <end position="291"/>
    </location>
</feature>
<evidence type="ECO:0000256" key="10">
    <source>
        <dbReference type="SAM" id="Phobius"/>
    </source>
</evidence>
<evidence type="ECO:0000256" key="4">
    <source>
        <dbReference type="ARBA" id="ARBA00022989"/>
    </source>
</evidence>
<feature type="transmembrane region" description="Helical" evidence="10">
    <location>
        <begin position="35"/>
        <end position="58"/>
    </location>
</feature>
<dbReference type="InterPro" id="IPR017452">
    <property type="entry name" value="GPCR_Rhodpsn_7TM"/>
</dbReference>
<comment type="subcellular location">
    <subcellularLocation>
        <location evidence="1">Cell membrane</location>
        <topology evidence="1">Multi-pass membrane protein</topology>
    </subcellularLocation>
</comment>
<keyword evidence="3 10" id="KW-0812">Transmembrane</keyword>
<reference evidence="12 13" key="1">
    <citation type="journal article" date="2007" name="Science">
        <title>Sea anemone genome reveals ancestral eumetazoan gene repertoire and genomic organization.</title>
        <authorList>
            <person name="Putnam N.H."/>
            <person name="Srivastava M."/>
            <person name="Hellsten U."/>
            <person name="Dirks B."/>
            <person name="Chapman J."/>
            <person name="Salamov A."/>
            <person name="Terry A."/>
            <person name="Shapiro H."/>
            <person name="Lindquist E."/>
            <person name="Kapitonov V.V."/>
            <person name="Jurka J."/>
            <person name="Genikhovich G."/>
            <person name="Grigoriev I.V."/>
            <person name="Lucas S.M."/>
            <person name="Steele R.E."/>
            <person name="Finnerty J.R."/>
            <person name="Technau U."/>
            <person name="Martindale M.Q."/>
            <person name="Rokhsar D.S."/>
        </authorList>
    </citation>
    <scope>NUCLEOTIDE SEQUENCE [LARGE SCALE GENOMIC DNA]</scope>
    <source>
        <strain evidence="13">CH2 X CH6</strain>
    </source>
</reference>
<dbReference type="AlphaFoldDB" id="A7SD06"/>
<keyword evidence="6 10" id="KW-0472">Membrane</keyword>
<evidence type="ECO:0000313" key="13">
    <source>
        <dbReference type="Proteomes" id="UP000001593"/>
    </source>
</evidence>
<dbReference type="CDD" id="cd00637">
    <property type="entry name" value="7tm_classA_rhodopsin-like"/>
    <property type="match status" value="1"/>
</dbReference>
<dbReference type="PROSITE" id="PS50262">
    <property type="entry name" value="G_PROTEIN_RECEP_F1_2"/>
    <property type="match status" value="1"/>
</dbReference>
<dbReference type="InterPro" id="IPR000276">
    <property type="entry name" value="GPCR_Rhodpsn"/>
</dbReference>
<accession>A7SD06</accession>
<evidence type="ECO:0000256" key="1">
    <source>
        <dbReference type="ARBA" id="ARBA00004651"/>
    </source>
</evidence>
<dbReference type="PhylomeDB" id="A7SD06"/>
<dbReference type="PANTHER" id="PTHR24246:SF27">
    <property type="entry name" value="ADENOSINE RECEPTOR, ISOFORM A"/>
    <property type="match status" value="1"/>
</dbReference>
<dbReference type="PRINTS" id="PR00237">
    <property type="entry name" value="GPCRRHODOPSN"/>
</dbReference>
<dbReference type="KEGG" id="nve:5510020"/>
<protein>
    <recommendedName>
        <fullName evidence="11">G-protein coupled receptors family 1 profile domain-containing protein</fullName>
    </recommendedName>
</protein>
<dbReference type="InParanoid" id="A7SD06"/>
<dbReference type="GO" id="GO:0004993">
    <property type="term" value="F:G protein-coupled serotonin receptor activity"/>
    <property type="evidence" value="ECO:0000318"/>
    <property type="project" value="GO_Central"/>
</dbReference>
<dbReference type="PANTHER" id="PTHR24246">
    <property type="entry name" value="OLFACTORY RECEPTOR AND ADENOSINE RECEPTOR"/>
    <property type="match status" value="1"/>
</dbReference>
<keyword evidence="13" id="KW-1185">Reference proteome</keyword>
<evidence type="ECO:0000256" key="7">
    <source>
        <dbReference type="ARBA" id="ARBA00023170"/>
    </source>
</evidence>
<dbReference type="Pfam" id="PF00001">
    <property type="entry name" value="7tm_1"/>
    <property type="match status" value="2"/>
</dbReference>